<evidence type="ECO:0000256" key="1">
    <source>
        <dbReference type="ARBA" id="ARBA00010139"/>
    </source>
</evidence>
<comment type="similarity">
    <text evidence="1">Belongs to the FAD-binding monooxygenase family.</text>
</comment>
<sequence length="562" mass="64465">MNLFTTAILLETLFTIIFIGAIFAFGVCCYILSYFISWLYIVGFLSLLYWFLVTERTPSPQEIRKRKDTFVVIVGAGYSGLCAAIRLKKERIRFVLIEKSETLGGTWWDNKYPGCACDIPSHFYSLSFKLNAFWTKMYSSGDEIQDYLEDTADYYGIREHVKFSCKVDTCEFNKETQKWSVKTSTGHEFECNYLISGMGALHVPKFPSLKGMEEFQGEHFHTAQWKDDFDWSGKRVGIIGTGSSSIQAVPKLAERCEELYVFQRTPAWIFPLLNLRYPAIIQKLFQAFPFVMKLHRLYFFFRSEFVFAAFFGKVSLAREIISNLTNQLMSNEVADPKLAEKLIPKYSMFSKRITISNDYLKTFNRPNVHLITEPIQEITHNSILLKNNQDASAKEVELDAIIYATGFDVLQSSTNMDIKNPNNGKSLSTIWGETPNAYMGIMPAGLPNFFMLFGPGTVLGHSSAIFMTECQIDFMMKTITRSIDNNCSSVEVTQEMNEGYQSYVTEGLKKVVYGTSPECKGWYYNESGTNYTLWPASCLHYWWKTSQVNFEDFKTTKACDKE</sequence>
<reference evidence="3" key="1">
    <citation type="submission" date="2021-01" db="UniProtKB">
        <authorList>
            <consortium name="EnsemblMetazoa"/>
        </authorList>
    </citation>
    <scope>IDENTIFICATION</scope>
</reference>
<keyword evidence="2" id="KW-0812">Transmembrane</keyword>
<dbReference type="Pfam" id="PF13738">
    <property type="entry name" value="Pyr_redox_3"/>
    <property type="match status" value="1"/>
</dbReference>
<dbReference type="InterPro" id="IPR036188">
    <property type="entry name" value="FAD/NAD-bd_sf"/>
</dbReference>
<evidence type="ECO:0008006" key="5">
    <source>
        <dbReference type="Google" id="ProtNLM"/>
    </source>
</evidence>
<protein>
    <recommendedName>
        <fullName evidence="5">Flavin-containing monooxygenase</fullName>
    </recommendedName>
</protein>
<evidence type="ECO:0000256" key="2">
    <source>
        <dbReference type="SAM" id="Phobius"/>
    </source>
</evidence>
<dbReference type="GeneID" id="136801263"/>
<name>A0A7M5XF99_9CNID</name>
<organism evidence="3 4">
    <name type="scientific">Clytia hemisphaerica</name>
    <dbReference type="NCBI Taxonomy" id="252671"/>
    <lineage>
        <taxon>Eukaryota</taxon>
        <taxon>Metazoa</taxon>
        <taxon>Cnidaria</taxon>
        <taxon>Hydrozoa</taxon>
        <taxon>Hydroidolina</taxon>
        <taxon>Leptothecata</taxon>
        <taxon>Obeliida</taxon>
        <taxon>Clytiidae</taxon>
        <taxon>Clytia</taxon>
    </lineage>
</organism>
<dbReference type="PANTHER" id="PTHR42877">
    <property type="entry name" value="L-ORNITHINE N(5)-MONOOXYGENASE-RELATED"/>
    <property type="match status" value="1"/>
</dbReference>
<dbReference type="InterPro" id="IPR051209">
    <property type="entry name" value="FAD-bind_Monooxygenase_sf"/>
</dbReference>
<keyword evidence="4" id="KW-1185">Reference proteome</keyword>
<proteinExistence type="inferred from homology"/>
<dbReference type="AlphaFoldDB" id="A0A7M5XF99"/>
<dbReference type="EnsemblMetazoa" id="CLYHEMT022000.1">
    <property type="protein sequence ID" value="CLYHEMP022000.1"/>
    <property type="gene ID" value="CLYHEMG022000"/>
</dbReference>
<dbReference type="PRINTS" id="PR00469">
    <property type="entry name" value="PNDRDTASEII"/>
</dbReference>
<dbReference type="SUPFAM" id="SSF51905">
    <property type="entry name" value="FAD/NAD(P)-binding domain"/>
    <property type="match status" value="1"/>
</dbReference>
<dbReference type="Gene3D" id="3.50.50.60">
    <property type="entry name" value="FAD/NAD(P)-binding domain"/>
    <property type="match status" value="2"/>
</dbReference>
<dbReference type="PANTHER" id="PTHR42877:SF4">
    <property type="entry name" value="FAD_NAD(P)-BINDING DOMAIN-CONTAINING PROTEIN-RELATED"/>
    <property type="match status" value="1"/>
</dbReference>
<dbReference type="Proteomes" id="UP000594262">
    <property type="component" value="Unplaced"/>
</dbReference>
<dbReference type="RefSeq" id="XP_066913993.1">
    <property type="nucleotide sequence ID" value="XM_067057892.1"/>
</dbReference>
<keyword evidence="2" id="KW-0472">Membrane</keyword>
<evidence type="ECO:0000313" key="4">
    <source>
        <dbReference type="Proteomes" id="UP000594262"/>
    </source>
</evidence>
<accession>A0A7M5XF99</accession>
<keyword evidence="2" id="KW-1133">Transmembrane helix</keyword>
<evidence type="ECO:0000313" key="3">
    <source>
        <dbReference type="EnsemblMetazoa" id="CLYHEMP022000.1"/>
    </source>
</evidence>
<feature type="transmembrane region" description="Helical" evidence="2">
    <location>
        <begin position="31"/>
        <end position="53"/>
    </location>
</feature>
<feature type="transmembrane region" description="Helical" evidence="2">
    <location>
        <begin position="69"/>
        <end position="87"/>
    </location>
</feature>
<dbReference type="OrthoDB" id="66881at2759"/>
<feature type="transmembrane region" description="Helical" evidence="2">
    <location>
        <begin position="7"/>
        <end position="25"/>
    </location>
</feature>